<evidence type="ECO:0000313" key="1">
    <source>
        <dbReference type="EMBL" id="RNB59529.1"/>
    </source>
</evidence>
<dbReference type="Gene3D" id="3.40.50.300">
    <property type="entry name" value="P-loop containing nucleotide triphosphate hydrolases"/>
    <property type="match status" value="1"/>
</dbReference>
<sequence>MAGYKNFQVNRNKNKNAVGVFDKGRNLNKSADNLTKSQKLMNGVAAWASFYRSRPDIFAEEYLGLTLKPFQKILLYCMIIYNYTAFFASRGLGKTYLTALYCVVRCILFPGTKIIIAAGQKSQGMKVVTEKIPELINQSKTGMLRREIKGSIRTNMNTDDPHVEFVNGSWIKVVAATQGARSARANLLVLDEFRMIDPLIYKNVLRRFLAASRQPGFLEKPEYKNKQEYLERNQEIFLTSCYYKFNWSYERFKVFIKAMLDGKKYFVCGLPYQIAIKENLVNREQLLDEISEDDLDEIGWTMEMESLFFGESDKAYFKTEEIKEIKTVQFPIYKKEVQALIKNNKNFINKKKEGEIRILSCDIALLGGDANDSSVYTLISAKKNRTGTRYKREVLNIEAHQGLHPETQSLIIRRLFDDFECDYIVLDRQGNGISVYGYLCRRQYDDERKKEYPALYSMNEKDEPKLAAFHIEDDYEEKIYTVSPSEEFNHNIALDLKDKIVNKRISFLISKNDIREFFVNETWFNKLSTEEQIELLNPYLQTILLENEMVLLERVEHHKYVKLKEQSGKRKDRYSSLAYGNYFISLLENELQHKKEEIDIFSMPTLVSTLDIKL</sequence>
<dbReference type="InterPro" id="IPR027417">
    <property type="entry name" value="P-loop_NTPase"/>
</dbReference>
<dbReference type="EMBL" id="RHHS01000013">
    <property type="protein sequence ID" value="RNB59529.1"/>
    <property type="molecule type" value="Genomic_DNA"/>
</dbReference>
<evidence type="ECO:0000313" key="2">
    <source>
        <dbReference type="Proteomes" id="UP000268829"/>
    </source>
</evidence>
<dbReference type="OrthoDB" id="1953225at2"/>
<organism evidence="1 2">
    <name type="scientific">Brevibacillus gelatini</name>
    <dbReference type="NCBI Taxonomy" id="1655277"/>
    <lineage>
        <taxon>Bacteria</taxon>
        <taxon>Bacillati</taxon>
        <taxon>Bacillota</taxon>
        <taxon>Bacilli</taxon>
        <taxon>Bacillales</taxon>
        <taxon>Paenibacillaceae</taxon>
        <taxon>Brevibacillus</taxon>
    </lineage>
</organism>
<dbReference type="Proteomes" id="UP000268829">
    <property type="component" value="Unassembled WGS sequence"/>
</dbReference>
<dbReference type="Pfam" id="PF03237">
    <property type="entry name" value="Terminase_6N"/>
    <property type="match status" value="1"/>
</dbReference>
<dbReference type="AlphaFoldDB" id="A0A3M8B832"/>
<comment type="caution">
    <text evidence="1">The sequence shown here is derived from an EMBL/GenBank/DDBJ whole genome shotgun (WGS) entry which is preliminary data.</text>
</comment>
<accession>A0A3M8B832</accession>
<proteinExistence type="predicted"/>
<reference evidence="1 2" key="1">
    <citation type="submission" date="2018-10" db="EMBL/GenBank/DDBJ databases">
        <title>Phylogenomics of Brevibacillus.</title>
        <authorList>
            <person name="Dunlap C."/>
        </authorList>
    </citation>
    <scope>NUCLEOTIDE SEQUENCE [LARGE SCALE GENOMIC DNA]</scope>
    <source>
        <strain evidence="1 2">DSM 100115</strain>
    </source>
</reference>
<protein>
    <submittedName>
        <fullName evidence="1">Uncharacterized protein</fullName>
    </submittedName>
</protein>
<dbReference type="Gene3D" id="3.30.420.240">
    <property type="match status" value="1"/>
</dbReference>
<keyword evidence="2" id="KW-1185">Reference proteome</keyword>
<dbReference type="RefSeq" id="WP_122903696.1">
    <property type="nucleotide sequence ID" value="NZ_RHHS01000013.1"/>
</dbReference>
<name>A0A3M8B832_9BACL</name>
<gene>
    <name evidence="1" type="ORF">EDM57_05145</name>
</gene>